<proteinExistence type="predicted"/>
<protein>
    <submittedName>
        <fullName evidence="2">Uroporphyrinogen-III decarboxylase</fullName>
        <ecNumber evidence="2">4.1.1.37</ecNumber>
    </submittedName>
</protein>
<gene>
    <name evidence="2" type="primary">hemE_3</name>
    <name evidence="2" type="ORF">R28058_19831</name>
</gene>
<dbReference type="EC" id="4.1.1.37" evidence="2"/>
<dbReference type="CDD" id="cd03465">
    <property type="entry name" value="URO-D_like"/>
    <property type="match status" value="1"/>
</dbReference>
<dbReference type="AlphaFoldDB" id="A0A0C7R5Y7"/>
<dbReference type="EMBL" id="CEKZ01000003">
    <property type="protein sequence ID" value="CEQ04250.1"/>
    <property type="molecule type" value="Genomic_DNA"/>
</dbReference>
<dbReference type="Proteomes" id="UP000049127">
    <property type="component" value="Unassembled WGS sequence"/>
</dbReference>
<dbReference type="InterPro" id="IPR038071">
    <property type="entry name" value="UROD/MetE-like_sf"/>
</dbReference>
<dbReference type="PANTHER" id="PTHR47099">
    <property type="entry name" value="METHYLCOBAMIDE:COM METHYLTRANSFERASE MTBA"/>
    <property type="match status" value="1"/>
</dbReference>
<dbReference type="OrthoDB" id="9780425at2"/>
<name>A0A0C7R5Y7_PARSO</name>
<accession>A0A0C7R5Y7</accession>
<dbReference type="InterPro" id="IPR052024">
    <property type="entry name" value="Methanogen_methyltrans"/>
</dbReference>
<dbReference type="InterPro" id="IPR000257">
    <property type="entry name" value="Uroporphyrinogen_deCOase"/>
</dbReference>
<sequence length="357" mass="39243">MEYKINKDQMTPKERMEAFAKGEPIDRILCSPFLAESVSPIFGHTIHEYNHSVDALVDVAVGSFNLFRPDSIGFGPGLQGIPEAMGSEVIFPTNNTPYINKPAINDYSEIGKLRPIDPYKDGRIHYFLEALKIAQDKLIAEVGVGTSVGGPFTTACFLRGTDKFLRDLTKNKDMAHQLLEISTQSVINYIDAACDIGLAPSLAEPIASSTMISEKKFVEFAKPYLKKCMDRIIERTGGGTTLHICGRTKKIWGHMVDTGIANLSLDNIDDIGELKEAYGDKVCLIGNVDPVDTIMRGSIEDIYKEAKECIRKAHDSKCGFILSTGCDVPIGTNPENIKALMDAARIYGAYPINIDNL</sequence>
<dbReference type="Gene3D" id="3.20.20.210">
    <property type="match status" value="1"/>
</dbReference>
<keyword evidence="2" id="KW-0456">Lyase</keyword>
<dbReference type="SUPFAM" id="SSF51726">
    <property type="entry name" value="UROD/MetE-like"/>
    <property type="match status" value="1"/>
</dbReference>
<organism evidence="2 3">
    <name type="scientific">Paraclostridium sordellii</name>
    <name type="common">Clostridium sordellii</name>
    <dbReference type="NCBI Taxonomy" id="1505"/>
    <lineage>
        <taxon>Bacteria</taxon>
        <taxon>Bacillati</taxon>
        <taxon>Bacillota</taxon>
        <taxon>Clostridia</taxon>
        <taxon>Peptostreptococcales</taxon>
        <taxon>Peptostreptococcaceae</taxon>
        <taxon>Paraclostridium</taxon>
    </lineage>
</organism>
<dbReference type="GO" id="GO:0006779">
    <property type="term" value="P:porphyrin-containing compound biosynthetic process"/>
    <property type="evidence" value="ECO:0007669"/>
    <property type="project" value="InterPro"/>
</dbReference>
<evidence type="ECO:0000313" key="3">
    <source>
        <dbReference type="Proteomes" id="UP000049127"/>
    </source>
</evidence>
<dbReference type="Pfam" id="PF01208">
    <property type="entry name" value="URO-D"/>
    <property type="match status" value="1"/>
</dbReference>
<reference evidence="2 3" key="1">
    <citation type="submission" date="2015-01" db="EMBL/GenBank/DDBJ databases">
        <authorList>
            <person name="Aslett A.Martin."/>
            <person name="De Silva Nishadi"/>
        </authorList>
    </citation>
    <scope>NUCLEOTIDE SEQUENCE [LARGE SCALE GENOMIC DNA]</scope>
    <source>
        <strain evidence="2 3">R28058</strain>
    </source>
</reference>
<dbReference type="RefSeq" id="WP_055342265.1">
    <property type="nucleotide sequence ID" value="NZ_CDNI01000003.1"/>
</dbReference>
<feature type="domain" description="Uroporphyrinogen decarboxylase (URO-D)" evidence="1">
    <location>
        <begin position="11"/>
        <end position="345"/>
    </location>
</feature>
<evidence type="ECO:0000313" key="2">
    <source>
        <dbReference type="EMBL" id="CEQ04250.1"/>
    </source>
</evidence>
<evidence type="ECO:0000259" key="1">
    <source>
        <dbReference type="Pfam" id="PF01208"/>
    </source>
</evidence>
<dbReference type="PANTHER" id="PTHR47099:SF1">
    <property type="entry name" value="METHYLCOBAMIDE:COM METHYLTRANSFERASE MTBA"/>
    <property type="match status" value="1"/>
</dbReference>
<dbReference type="GO" id="GO:0004853">
    <property type="term" value="F:uroporphyrinogen decarboxylase activity"/>
    <property type="evidence" value="ECO:0007669"/>
    <property type="project" value="UniProtKB-EC"/>
</dbReference>